<keyword evidence="2" id="KW-1185">Reference proteome</keyword>
<accession>A0A9P5Q2T1</accession>
<protein>
    <submittedName>
        <fullName evidence="1">Uncharacterized protein</fullName>
    </submittedName>
</protein>
<dbReference type="AlphaFoldDB" id="A0A9P5Q2T1"/>
<proteinExistence type="predicted"/>
<dbReference type="Proteomes" id="UP000772434">
    <property type="component" value="Unassembled WGS sequence"/>
</dbReference>
<dbReference type="EMBL" id="JADNRY010000020">
    <property type="protein sequence ID" value="KAF9073070.1"/>
    <property type="molecule type" value="Genomic_DNA"/>
</dbReference>
<organism evidence="1 2">
    <name type="scientific">Rhodocollybia butyracea</name>
    <dbReference type="NCBI Taxonomy" id="206335"/>
    <lineage>
        <taxon>Eukaryota</taxon>
        <taxon>Fungi</taxon>
        <taxon>Dikarya</taxon>
        <taxon>Basidiomycota</taxon>
        <taxon>Agaricomycotina</taxon>
        <taxon>Agaricomycetes</taxon>
        <taxon>Agaricomycetidae</taxon>
        <taxon>Agaricales</taxon>
        <taxon>Marasmiineae</taxon>
        <taxon>Omphalotaceae</taxon>
        <taxon>Rhodocollybia</taxon>
    </lineage>
</organism>
<evidence type="ECO:0000313" key="2">
    <source>
        <dbReference type="Proteomes" id="UP000772434"/>
    </source>
</evidence>
<reference evidence="1" key="1">
    <citation type="submission" date="2020-11" db="EMBL/GenBank/DDBJ databases">
        <authorList>
            <consortium name="DOE Joint Genome Institute"/>
            <person name="Ahrendt S."/>
            <person name="Riley R."/>
            <person name="Andreopoulos W."/>
            <person name="Labutti K."/>
            <person name="Pangilinan J."/>
            <person name="Ruiz-Duenas F.J."/>
            <person name="Barrasa J.M."/>
            <person name="Sanchez-Garcia M."/>
            <person name="Camarero S."/>
            <person name="Miyauchi S."/>
            <person name="Serrano A."/>
            <person name="Linde D."/>
            <person name="Babiker R."/>
            <person name="Drula E."/>
            <person name="Ayuso-Fernandez I."/>
            <person name="Pacheco R."/>
            <person name="Padilla G."/>
            <person name="Ferreira P."/>
            <person name="Barriuso J."/>
            <person name="Kellner H."/>
            <person name="Castanera R."/>
            <person name="Alfaro M."/>
            <person name="Ramirez L."/>
            <person name="Pisabarro A.G."/>
            <person name="Kuo A."/>
            <person name="Tritt A."/>
            <person name="Lipzen A."/>
            <person name="He G."/>
            <person name="Yan M."/>
            <person name="Ng V."/>
            <person name="Cullen D."/>
            <person name="Martin F."/>
            <person name="Rosso M.-N."/>
            <person name="Henrissat B."/>
            <person name="Hibbett D."/>
            <person name="Martinez A.T."/>
            <person name="Grigoriev I.V."/>
        </authorList>
    </citation>
    <scope>NUCLEOTIDE SEQUENCE</scope>
    <source>
        <strain evidence="1">AH 40177</strain>
    </source>
</reference>
<evidence type="ECO:0000313" key="1">
    <source>
        <dbReference type="EMBL" id="KAF9073070.1"/>
    </source>
</evidence>
<sequence length="86" mass="9732">MTFMLQVLCSPLGAICHNIFHFFHSVLDQVFHCPRVSGCAMARCWLYFVNTITPLILCTTSAARTSELLSLRRLAIKFQSHSCTSH</sequence>
<name>A0A9P5Q2T1_9AGAR</name>
<comment type="caution">
    <text evidence="1">The sequence shown here is derived from an EMBL/GenBank/DDBJ whole genome shotgun (WGS) entry which is preliminary data.</text>
</comment>
<gene>
    <name evidence="1" type="ORF">BDP27DRAFT_353874</name>
</gene>